<accession>A0ACC1XBJ3</accession>
<proteinExistence type="predicted"/>
<dbReference type="Proteomes" id="UP001164539">
    <property type="component" value="Chromosome 10"/>
</dbReference>
<name>A0ACC1XBJ3_MELAZ</name>
<sequence>MATAYSLASNDAILHCPIDLSFDLDEALTTITNTSEPDVPMDSGSQNIQQFSETNTELFLSNLPTVASTDGLICSVCMEDFQPAFPGKQVPCGHLFHPTCIATWISLCNSCPLCRSRCLISGDQ</sequence>
<protein>
    <submittedName>
        <fullName evidence="1">RING/U-box superfamily protein</fullName>
    </submittedName>
</protein>
<dbReference type="EMBL" id="CM051403">
    <property type="protein sequence ID" value="KAJ4708526.1"/>
    <property type="molecule type" value="Genomic_DNA"/>
</dbReference>
<organism evidence="1 2">
    <name type="scientific">Melia azedarach</name>
    <name type="common">Chinaberry tree</name>
    <dbReference type="NCBI Taxonomy" id="155640"/>
    <lineage>
        <taxon>Eukaryota</taxon>
        <taxon>Viridiplantae</taxon>
        <taxon>Streptophyta</taxon>
        <taxon>Embryophyta</taxon>
        <taxon>Tracheophyta</taxon>
        <taxon>Spermatophyta</taxon>
        <taxon>Magnoliopsida</taxon>
        <taxon>eudicotyledons</taxon>
        <taxon>Gunneridae</taxon>
        <taxon>Pentapetalae</taxon>
        <taxon>rosids</taxon>
        <taxon>malvids</taxon>
        <taxon>Sapindales</taxon>
        <taxon>Meliaceae</taxon>
        <taxon>Melia</taxon>
    </lineage>
</organism>
<reference evidence="1 2" key="1">
    <citation type="journal article" date="2023" name="Science">
        <title>Complex scaffold remodeling in plant triterpene biosynthesis.</title>
        <authorList>
            <person name="De La Pena R."/>
            <person name="Hodgson H."/>
            <person name="Liu J.C."/>
            <person name="Stephenson M.J."/>
            <person name="Martin A.C."/>
            <person name="Owen C."/>
            <person name="Harkess A."/>
            <person name="Leebens-Mack J."/>
            <person name="Jimenez L.E."/>
            <person name="Osbourn A."/>
            <person name="Sattely E.S."/>
        </authorList>
    </citation>
    <scope>NUCLEOTIDE SEQUENCE [LARGE SCALE GENOMIC DNA]</scope>
    <source>
        <strain evidence="2">cv. JPN11</strain>
        <tissue evidence="1">Leaf</tissue>
    </source>
</reference>
<evidence type="ECO:0000313" key="2">
    <source>
        <dbReference type="Proteomes" id="UP001164539"/>
    </source>
</evidence>
<gene>
    <name evidence="1" type="ORF">OWV82_018458</name>
</gene>
<comment type="caution">
    <text evidence="1">The sequence shown here is derived from an EMBL/GenBank/DDBJ whole genome shotgun (WGS) entry which is preliminary data.</text>
</comment>
<evidence type="ECO:0000313" key="1">
    <source>
        <dbReference type="EMBL" id="KAJ4708526.1"/>
    </source>
</evidence>
<keyword evidence="2" id="KW-1185">Reference proteome</keyword>